<comment type="caution">
    <text evidence="1">The sequence shown here is derived from an EMBL/GenBank/DDBJ whole genome shotgun (WGS) entry which is preliminary data.</text>
</comment>
<dbReference type="Proteomes" id="UP000298493">
    <property type="component" value="Unassembled WGS sequence"/>
</dbReference>
<organism evidence="1 2">
    <name type="scientific">Venturia nashicola</name>
    <dbReference type="NCBI Taxonomy" id="86259"/>
    <lineage>
        <taxon>Eukaryota</taxon>
        <taxon>Fungi</taxon>
        <taxon>Dikarya</taxon>
        <taxon>Ascomycota</taxon>
        <taxon>Pezizomycotina</taxon>
        <taxon>Dothideomycetes</taxon>
        <taxon>Pleosporomycetidae</taxon>
        <taxon>Venturiales</taxon>
        <taxon>Venturiaceae</taxon>
        <taxon>Venturia</taxon>
    </lineage>
</organism>
<dbReference type="AlphaFoldDB" id="A0A4Z1PHE4"/>
<protein>
    <submittedName>
        <fullName evidence="1">Uncharacterized protein</fullName>
    </submittedName>
</protein>
<name>A0A4Z1PHE4_9PEZI</name>
<keyword evidence="2" id="KW-1185">Reference proteome</keyword>
<reference evidence="1 2" key="1">
    <citation type="submission" date="2019-04" db="EMBL/GenBank/DDBJ databases">
        <title>High contiguity whole genome sequence and gene annotation resource for two Venturia nashicola isolates.</title>
        <authorList>
            <person name="Prokchorchik M."/>
            <person name="Won K."/>
            <person name="Lee Y."/>
            <person name="Choi E.D."/>
            <person name="Segonzac C."/>
            <person name="Sohn K.H."/>
        </authorList>
    </citation>
    <scope>NUCLEOTIDE SEQUENCE [LARGE SCALE GENOMIC DNA]</scope>
    <source>
        <strain evidence="1 2">PRI2</strain>
    </source>
</reference>
<dbReference type="EMBL" id="SNSC02000009">
    <property type="protein sequence ID" value="TID21577.1"/>
    <property type="molecule type" value="Genomic_DNA"/>
</dbReference>
<sequence>MFPVTFSQQQLDCHRVFSGGNIPRHSGPSTKSLSFTMHTPLGDLLNQMEQQYRSNQLVVPRLRLQLVSLQEMPRRPVGGELLPECRTSFSEWEMFGPIKDMRGYERMEER</sequence>
<evidence type="ECO:0000313" key="1">
    <source>
        <dbReference type="EMBL" id="TID21577.1"/>
    </source>
</evidence>
<evidence type="ECO:0000313" key="2">
    <source>
        <dbReference type="Proteomes" id="UP000298493"/>
    </source>
</evidence>
<gene>
    <name evidence="1" type="ORF">E6O75_ATG04972</name>
</gene>
<accession>A0A4Z1PHE4</accession>
<proteinExistence type="predicted"/>